<reference evidence="2 3" key="1">
    <citation type="submission" date="2015-08" db="EMBL/GenBank/DDBJ databases">
        <title>The genome of the Asian arowana (Scleropages formosus).</title>
        <authorList>
            <person name="Tan M.H."/>
            <person name="Gan H.M."/>
            <person name="Croft L.J."/>
            <person name="Austin C.M."/>
        </authorList>
    </citation>
    <scope>NUCLEOTIDE SEQUENCE [LARGE SCALE GENOMIC DNA]</scope>
    <source>
        <strain evidence="2">Aro1</strain>
    </source>
</reference>
<feature type="region of interest" description="Disordered" evidence="1">
    <location>
        <begin position="132"/>
        <end position="244"/>
    </location>
</feature>
<proteinExistence type="predicted"/>
<evidence type="ECO:0000313" key="3">
    <source>
        <dbReference type="Proteomes" id="UP000034805"/>
    </source>
</evidence>
<feature type="region of interest" description="Disordered" evidence="1">
    <location>
        <begin position="74"/>
        <end position="103"/>
    </location>
</feature>
<comment type="caution">
    <text evidence="2">The sequence shown here is derived from an EMBL/GenBank/DDBJ whole genome shotgun (WGS) entry which is preliminary data.</text>
</comment>
<name>A0A0P7V701_SCLFO</name>
<dbReference type="EMBL" id="JARO02000616">
    <property type="protein sequence ID" value="KPP77933.1"/>
    <property type="molecule type" value="Genomic_DNA"/>
</dbReference>
<organism evidence="2 3">
    <name type="scientific">Scleropages formosus</name>
    <name type="common">Asian bonytongue</name>
    <name type="synonym">Osteoglossum formosum</name>
    <dbReference type="NCBI Taxonomy" id="113540"/>
    <lineage>
        <taxon>Eukaryota</taxon>
        <taxon>Metazoa</taxon>
        <taxon>Chordata</taxon>
        <taxon>Craniata</taxon>
        <taxon>Vertebrata</taxon>
        <taxon>Euteleostomi</taxon>
        <taxon>Actinopterygii</taxon>
        <taxon>Neopterygii</taxon>
        <taxon>Teleostei</taxon>
        <taxon>Osteoglossocephala</taxon>
        <taxon>Osteoglossomorpha</taxon>
        <taxon>Osteoglossiformes</taxon>
        <taxon>Osteoglossidae</taxon>
        <taxon>Scleropages</taxon>
    </lineage>
</organism>
<dbReference type="AlphaFoldDB" id="A0A0P7V701"/>
<evidence type="ECO:0000313" key="2">
    <source>
        <dbReference type="EMBL" id="KPP77933.1"/>
    </source>
</evidence>
<evidence type="ECO:0000256" key="1">
    <source>
        <dbReference type="SAM" id="MobiDB-lite"/>
    </source>
</evidence>
<protein>
    <submittedName>
        <fullName evidence="2">Uncharacterized protein</fullName>
    </submittedName>
</protein>
<sequence length="282" mass="29347">MALRCGLPLQAYGCQSSMSRMSSMAKRYTGSSYTSHYGSSCGSTLGSCCERDRLPYKSPPSSYTSPGYLSTNTGRDCHCGGSPEPERGRPLPRTDLLGNRRSESLSRALARGCGPGGLSGGGACPSYSHSPARPGYLSASPAASPRLPLGRRRSVSQTDLTRDLASLGFADTPASPRGARRNIEGPRSAGRTRPSEAMDSCLGGRSSYAISRSSTQEAIGSMGRSWERASVGRPTSPGRETTLPLFGYRHNRTTAAGLLAACIPCAAAHGEVGSESGGGAEL</sequence>
<accession>A0A0P7V701</accession>
<gene>
    <name evidence="2" type="ORF">Z043_102610</name>
</gene>
<feature type="compositionally biased region" description="Polar residues" evidence="1">
    <location>
        <begin position="208"/>
        <end position="218"/>
    </location>
</feature>
<dbReference type="Proteomes" id="UP000034805">
    <property type="component" value="Unassembled WGS sequence"/>
</dbReference>